<dbReference type="Proteomes" id="UP001060215">
    <property type="component" value="Chromosome 12"/>
</dbReference>
<evidence type="ECO:0000313" key="2">
    <source>
        <dbReference type="Proteomes" id="UP001060215"/>
    </source>
</evidence>
<comment type="caution">
    <text evidence="1">The sequence shown here is derived from an EMBL/GenBank/DDBJ whole genome shotgun (WGS) entry which is preliminary data.</text>
</comment>
<gene>
    <name evidence="1" type="ORF">LOK49_LG11G00052</name>
</gene>
<protein>
    <submittedName>
        <fullName evidence="1">UPF0481 protein</fullName>
    </submittedName>
</protein>
<reference evidence="1 2" key="1">
    <citation type="journal article" date="2022" name="Plant J.">
        <title>Chromosome-level genome of Camellia lanceoleosa provides a valuable resource for understanding genome evolution and self-incompatibility.</title>
        <authorList>
            <person name="Gong W."/>
            <person name="Xiao S."/>
            <person name="Wang L."/>
            <person name="Liao Z."/>
            <person name="Chang Y."/>
            <person name="Mo W."/>
            <person name="Hu G."/>
            <person name="Li W."/>
            <person name="Zhao G."/>
            <person name="Zhu H."/>
            <person name="Hu X."/>
            <person name="Ji K."/>
            <person name="Xiang X."/>
            <person name="Song Q."/>
            <person name="Yuan D."/>
            <person name="Jin S."/>
            <person name="Zhang L."/>
        </authorList>
    </citation>
    <scope>NUCLEOTIDE SEQUENCE [LARGE SCALE GENOMIC DNA]</scope>
    <source>
        <strain evidence="1">SQ_2022a</strain>
    </source>
</reference>
<evidence type="ECO:0000313" key="1">
    <source>
        <dbReference type="EMBL" id="KAI7993761.1"/>
    </source>
</evidence>
<proteinExistence type="predicted"/>
<dbReference type="EMBL" id="CM045769">
    <property type="protein sequence ID" value="KAI7993761.1"/>
    <property type="molecule type" value="Genomic_DNA"/>
</dbReference>
<organism evidence="1 2">
    <name type="scientific">Camellia lanceoleosa</name>
    <dbReference type="NCBI Taxonomy" id="1840588"/>
    <lineage>
        <taxon>Eukaryota</taxon>
        <taxon>Viridiplantae</taxon>
        <taxon>Streptophyta</taxon>
        <taxon>Embryophyta</taxon>
        <taxon>Tracheophyta</taxon>
        <taxon>Spermatophyta</taxon>
        <taxon>Magnoliopsida</taxon>
        <taxon>eudicotyledons</taxon>
        <taxon>Gunneridae</taxon>
        <taxon>Pentapetalae</taxon>
        <taxon>asterids</taxon>
        <taxon>Ericales</taxon>
        <taxon>Theaceae</taxon>
        <taxon>Camellia</taxon>
    </lineage>
</organism>
<name>A0ACC0FY73_9ERIC</name>
<sequence length="157" mass="18510">MEEHKLRYLQSFLERKEEKSVETYILSSEKLEHTARKRHAGHVNVETDEFLELMLLDGCLIVEFVRKTSELGPDDEDDPIFSVDWVRVQICRNLMLLENQLPYFIVTELYNTTKDPMHKEPFMNRLVLTLSSMFPKLCPVSAFSFANESHEIKHLLH</sequence>
<accession>A0ACC0FY73</accession>
<keyword evidence="2" id="KW-1185">Reference proteome</keyword>